<dbReference type="Pfam" id="PF04614">
    <property type="entry name" value="Pex19"/>
    <property type="match status" value="1"/>
</dbReference>
<evidence type="ECO:0000313" key="2">
    <source>
        <dbReference type="EnsemblPlants" id="Pp3c1_22650V3.1"/>
    </source>
</evidence>
<dbReference type="Gramene" id="Pp3c1_22650V3.2">
    <property type="protein sequence ID" value="Pp3c1_22650V3.2"/>
    <property type="gene ID" value="Pp3c1_22650"/>
</dbReference>
<gene>
    <name evidence="1" type="ORF">PHYPA_001019</name>
</gene>
<dbReference type="EnsemblPlants" id="Pp3c1_22650V3.2">
    <property type="protein sequence ID" value="Pp3c1_22650V3.2"/>
    <property type="gene ID" value="Pp3c1_22650"/>
</dbReference>
<proteinExistence type="predicted"/>
<accession>A0A2K1L989</accession>
<dbReference type="PaxDb" id="3218-PP1S59_304V6.1"/>
<dbReference type="GO" id="GO:0045046">
    <property type="term" value="P:protein import into peroxisome membrane"/>
    <property type="evidence" value="ECO:0000318"/>
    <property type="project" value="GO_Central"/>
</dbReference>
<dbReference type="PANTHER" id="PTHR12774:SF2">
    <property type="entry name" value="PEROXISOMAL BIOGENESIS FACTOR 19"/>
    <property type="match status" value="1"/>
</dbReference>
<protein>
    <submittedName>
        <fullName evidence="1 2">Uncharacterized protein</fullName>
    </submittedName>
</protein>
<reference evidence="1 3" key="1">
    <citation type="journal article" date="2008" name="Science">
        <title>The Physcomitrella genome reveals evolutionary insights into the conquest of land by plants.</title>
        <authorList>
            <person name="Rensing S."/>
            <person name="Lang D."/>
            <person name="Zimmer A."/>
            <person name="Terry A."/>
            <person name="Salamov A."/>
            <person name="Shapiro H."/>
            <person name="Nishiyama T."/>
            <person name="Perroud P.-F."/>
            <person name="Lindquist E."/>
            <person name="Kamisugi Y."/>
            <person name="Tanahashi T."/>
            <person name="Sakakibara K."/>
            <person name="Fujita T."/>
            <person name="Oishi K."/>
            <person name="Shin-I T."/>
            <person name="Kuroki Y."/>
            <person name="Toyoda A."/>
            <person name="Suzuki Y."/>
            <person name="Hashimoto A."/>
            <person name="Yamaguchi K."/>
            <person name="Sugano A."/>
            <person name="Kohara Y."/>
            <person name="Fujiyama A."/>
            <person name="Anterola A."/>
            <person name="Aoki S."/>
            <person name="Ashton N."/>
            <person name="Barbazuk W.B."/>
            <person name="Barker E."/>
            <person name="Bennetzen J."/>
            <person name="Bezanilla M."/>
            <person name="Blankenship R."/>
            <person name="Cho S.H."/>
            <person name="Dutcher S."/>
            <person name="Estelle M."/>
            <person name="Fawcett J.A."/>
            <person name="Gundlach H."/>
            <person name="Hanada K."/>
            <person name="Heyl A."/>
            <person name="Hicks K.A."/>
            <person name="Hugh J."/>
            <person name="Lohr M."/>
            <person name="Mayer K."/>
            <person name="Melkozernov A."/>
            <person name="Murata T."/>
            <person name="Nelson D."/>
            <person name="Pils B."/>
            <person name="Prigge M."/>
            <person name="Reiss B."/>
            <person name="Renner T."/>
            <person name="Rombauts S."/>
            <person name="Rushton P."/>
            <person name="Sanderfoot A."/>
            <person name="Schween G."/>
            <person name="Shiu S.-H."/>
            <person name="Stueber K."/>
            <person name="Theodoulou F.L."/>
            <person name="Tu H."/>
            <person name="Van de Peer Y."/>
            <person name="Verrier P.J."/>
            <person name="Waters E."/>
            <person name="Wood A."/>
            <person name="Yang L."/>
            <person name="Cove D."/>
            <person name="Cuming A."/>
            <person name="Hasebe M."/>
            <person name="Lucas S."/>
            <person name="Mishler D.B."/>
            <person name="Reski R."/>
            <person name="Grigoriev I."/>
            <person name="Quatrano R.S."/>
            <person name="Boore J.L."/>
        </authorList>
    </citation>
    <scope>NUCLEOTIDE SEQUENCE [LARGE SCALE GENOMIC DNA]</scope>
    <source>
        <strain evidence="2 3">cv. Gransden 2004</strain>
    </source>
</reference>
<organism evidence="1">
    <name type="scientific">Physcomitrium patens</name>
    <name type="common">Spreading-leaved earth moss</name>
    <name type="synonym">Physcomitrella patens</name>
    <dbReference type="NCBI Taxonomy" id="3218"/>
    <lineage>
        <taxon>Eukaryota</taxon>
        <taxon>Viridiplantae</taxon>
        <taxon>Streptophyta</taxon>
        <taxon>Embryophyta</taxon>
        <taxon>Bryophyta</taxon>
        <taxon>Bryophytina</taxon>
        <taxon>Bryopsida</taxon>
        <taxon>Funariidae</taxon>
        <taxon>Funariales</taxon>
        <taxon>Funariaceae</taxon>
        <taxon>Physcomitrium</taxon>
    </lineage>
</organism>
<reference evidence="1 3" key="2">
    <citation type="journal article" date="2018" name="Plant J.">
        <title>The Physcomitrella patens chromosome-scale assembly reveals moss genome structure and evolution.</title>
        <authorList>
            <person name="Lang D."/>
            <person name="Ullrich K.K."/>
            <person name="Murat F."/>
            <person name="Fuchs J."/>
            <person name="Jenkins J."/>
            <person name="Haas F.B."/>
            <person name="Piednoel M."/>
            <person name="Gundlach H."/>
            <person name="Van Bel M."/>
            <person name="Meyberg R."/>
            <person name="Vives C."/>
            <person name="Morata J."/>
            <person name="Symeonidi A."/>
            <person name="Hiss M."/>
            <person name="Muchero W."/>
            <person name="Kamisugi Y."/>
            <person name="Saleh O."/>
            <person name="Blanc G."/>
            <person name="Decker E.L."/>
            <person name="van Gessel N."/>
            <person name="Grimwood J."/>
            <person name="Hayes R.D."/>
            <person name="Graham S.W."/>
            <person name="Gunter L.E."/>
            <person name="McDaniel S.F."/>
            <person name="Hoernstein S.N.W."/>
            <person name="Larsson A."/>
            <person name="Li F.W."/>
            <person name="Perroud P.F."/>
            <person name="Phillips J."/>
            <person name="Ranjan P."/>
            <person name="Rokshar D.S."/>
            <person name="Rothfels C.J."/>
            <person name="Schneider L."/>
            <person name="Shu S."/>
            <person name="Stevenson D.W."/>
            <person name="Thummler F."/>
            <person name="Tillich M."/>
            <person name="Villarreal Aguilar J.C."/>
            <person name="Widiez T."/>
            <person name="Wong G.K."/>
            <person name="Wymore A."/>
            <person name="Zhang Y."/>
            <person name="Zimmer A.D."/>
            <person name="Quatrano R.S."/>
            <person name="Mayer K.F.X."/>
            <person name="Goodstein D."/>
            <person name="Casacuberta J.M."/>
            <person name="Vandepoele K."/>
            <person name="Reski R."/>
            <person name="Cuming A.C."/>
            <person name="Tuskan G.A."/>
            <person name="Maumus F."/>
            <person name="Salse J."/>
            <person name="Schmutz J."/>
            <person name="Rensing S.A."/>
        </authorList>
    </citation>
    <scope>NUCLEOTIDE SEQUENCE [LARGE SCALE GENOMIC DNA]</scope>
    <source>
        <strain evidence="2 3">cv. Gransden 2004</strain>
    </source>
</reference>
<dbReference type="Proteomes" id="UP000006727">
    <property type="component" value="Chromosome 1"/>
</dbReference>
<name>A0A2K1L989_PHYPA</name>
<dbReference type="AlphaFoldDB" id="A0A2K1L989"/>
<dbReference type="InterPro" id="IPR006708">
    <property type="entry name" value="Pex19"/>
</dbReference>
<dbReference type="InParanoid" id="A0A2K1L989"/>
<evidence type="ECO:0000313" key="3">
    <source>
        <dbReference type="Proteomes" id="UP000006727"/>
    </source>
</evidence>
<evidence type="ECO:0000313" key="1">
    <source>
        <dbReference type="EMBL" id="PNR62595.1"/>
    </source>
</evidence>
<dbReference type="PANTHER" id="PTHR12774">
    <property type="entry name" value="PEROXISOMAL BIOGENESIS FACTOR 19"/>
    <property type="match status" value="1"/>
</dbReference>
<dbReference type="GO" id="GO:0033328">
    <property type="term" value="F:peroxisome membrane targeting sequence binding"/>
    <property type="evidence" value="ECO:0000318"/>
    <property type="project" value="GO_Central"/>
</dbReference>
<keyword evidence="3" id="KW-1185">Reference proteome</keyword>
<dbReference type="EnsemblPlants" id="Pp3c1_22650V3.1">
    <property type="protein sequence ID" value="Pp3c1_22650V3.1"/>
    <property type="gene ID" value="Pp3c1_22650"/>
</dbReference>
<dbReference type="InterPro" id="IPR038322">
    <property type="entry name" value="Pex19_C_sf"/>
</dbReference>
<dbReference type="STRING" id="3218.A0A2K1L989"/>
<reference evidence="2" key="3">
    <citation type="submission" date="2020-12" db="UniProtKB">
        <authorList>
            <consortium name="EnsemblPlants"/>
        </authorList>
    </citation>
    <scope>IDENTIFICATION</scope>
</reference>
<dbReference type="Gene3D" id="1.20.120.900">
    <property type="entry name" value="Pex19, mPTS binding domain"/>
    <property type="match status" value="1"/>
</dbReference>
<dbReference type="Gramene" id="Pp3c1_22650V3.1">
    <property type="protein sequence ID" value="Pp3c1_22650V3.1"/>
    <property type="gene ID" value="Pp3c1_22650"/>
</dbReference>
<sequence>MLHVLLCCHSQDRSSKWSTPRISTMTCLTAPCESFFFLVSYSSSLVLQKKCLQLHFKLLHPVSISVELMALISKNLQDMQNLLETMMQQLLSKEVLYEPMKEIVEHYPIWLESFKSEHITEDLARYTRLHDLITQLCLFFFYSKVVELLQDM</sequence>
<dbReference type="EMBL" id="ABEU02000001">
    <property type="protein sequence ID" value="PNR62595.1"/>
    <property type="molecule type" value="Genomic_DNA"/>
</dbReference>
<dbReference type="GO" id="GO:0005778">
    <property type="term" value="C:peroxisomal membrane"/>
    <property type="evidence" value="ECO:0000318"/>
    <property type="project" value="GO_Central"/>
</dbReference>